<dbReference type="InterPro" id="IPR051270">
    <property type="entry name" value="Tyrosine-tRNA_ligase_regulator"/>
</dbReference>
<dbReference type="eggNOG" id="COG0073">
    <property type="taxonomic scope" value="Bacteria"/>
</dbReference>
<keyword evidence="1 3" id="KW-0820">tRNA-binding</keyword>
<evidence type="ECO:0000256" key="1">
    <source>
        <dbReference type="ARBA" id="ARBA00022555"/>
    </source>
</evidence>
<comment type="caution">
    <text evidence="5">The sequence shown here is derived from an EMBL/GenBank/DDBJ whole genome shotgun (WGS) entry which is preliminary data.</text>
</comment>
<dbReference type="Gene3D" id="2.40.50.140">
    <property type="entry name" value="Nucleic acid-binding proteins"/>
    <property type="match status" value="1"/>
</dbReference>
<feature type="domain" description="TRNA-binding" evidence="4">
    <location>
        <begin position="23"/>
        <end position="124"/>
    </location>
</feature>
<reference evidence="5 6" key="2">
    <citation type="submission" date="2007-04" db="EMBL/GenBank/DDBJ databases">
        <title>Draft genome sequence of Dorea longicatena (DSM 13814).</title>
        <authorList>
            <person name="Sudarsanam P."/>
            <person name="Ley R."/>
            <person name="Guruge J."/>
            <person name="Turnbaugh P.J."/>
            <person name="Mahowald M."/>
            <person name="Liep D."/>
            <person name="Gordon J."/>
        </authorList>
    </citation>
    <scope>NUCLEOTIDE SEQUENCE [LARGE SCALE GENOMIC DNA]</scope>
    <source>
        <strain evidence="5 6">DSM 13814</strain>
    </source>
</reference>
<protein>
    <submittedName>
        <fullName evidence="5">Export-related chaperone CsaA</fullName>
    </submittedName>
</protein>
<dbReference type="Pfam" id="PF01588">
    <property type="entry name" value="tRNA_bind"/>
    <property type="match status" value="1"/>
</dbReference>
<dbReference type="InterPro" id="IPR002547">
    <property type="entry name" value="tRNA-bd_dom"/>
</dbReference>
<dbReference type="GO" id="GO:0000049">
    <property type="term" value="F:tRNA binding"/>
    <property type="evidence" value="ECO:0007669"/>
    <property type="project" value="UniProtKB-UniRule"/>
</dbReference>
<dbReference type="HOGENOM" id="CLU_065946_2_0_9"/>
<evidence type="ECO:0000256" key="3">
    <source>
        <dbReference type="PROSITE-ProRule" id="PRU00209"/>
    </source>
</evidence>
<dbReference type="InterPro" id="IPR012340">
    <property type="entry name" value="NA-bd_OB-fold"/>
</dbReference>
<dbReference type="CDD" id="cd02798">
    <property type="entry name" value="tRNA_bind_CsaA"/>
    <property type="match status" value="1"/>
</dbReference>
<dbReference type="SUPFAM" id="SSF50249">
    <property type="entry name" value="Nucleic acid-binding proteins"/>
    <property type="match status" value="1"/>
</dbReference>
<proteinExistence type="predicted"/>
<keyword evidence="2 3" id="KW-0694">RNA-binding</keyword>
<dbReference type="PANTHER" id="PTHR11586">
    <property type="entry name" value="TRNA-AMINOACYLATION COFACTOR ARC1 FAMILY MEMBER"/>
    <property type="match status" value="1"/>
</dbReference>
<dbReference type="PROSITE" id="PS50886">
    <property type="entry name" value="TRBD"/>
    <property type="match status" value="1"/>
</dbReference>
<dbReference type="AlphaFoldDB" id="A6BJQ8"/>
<evidence type="ECO:0000313" key="5">
    <source>
        <dbReference type="EMBL" id="EDM62141.1"/>
    </source>
</evidence>
<accession>A6BJQ8</accession>
<evidence type="ECO:0000259" key="4">
    <source>
        <dbReference type="PROSITE" id="PS50886"/>
    </source>
</evidence>
<evidence type="ECO:0000313" key="6">
    <source>
        <dbReference type="Proteomes" id="UP000004016"/>
    </source>
</evidence>
<reference evidence="5 6" key="1">
    <citation type="submission" date="2007-03" db="EMBL/GenBank/DDBJ databases">
        <authorList>
            <person name="Fulton L."/>
            <person name="Clifton S."/>
            <person name="Fulton B."/>
            <person name="Xu J."/>
            <person name="Minx P."/>
            <person name="Pepin K.H."/>
            <person name="Johnson M."/>
            <person name="Thiruvilangam P."/>
            <person name="Bhonagiri V."/>
            <person name="Nash W.E."/>
            <person name="Mardis E.R."/>
            <person name="Wilson R.K."/>
        </authorList>
    </citation>
    <scope>NUCLEOTIDE SEQUENCE [LARGE SCALE GENOMIC DNA]</scope>
    <source>
        <strain evidence="5 6">DSM 13814</strain>
    </source>
</reference>
<organism evidence="5 6">
    <name type="scientific">Dorea longicatena DSM 13814</name>
    <dbReference type="NCBI Taxonomy" id="411462"/>
    <lineage>
        <taxon>Bacteria</taxon>
        <taxon>Bacillati</taxon>
        <taxon>Bacillota</taxon>
        <taxon>Clostridia</taxon>
        <taxon>Lachnospirales</taxon>
        <taxon>Lachnospiraceae</taxon>
        <taxon>Dorea</taxon>
    </lineage>
</organism>
<name>A6BJQ8_9FIRM</name>
<evidence type="ECO:0000256" key="2">
    <source>
        <dbReference type="ARBA" id="ARBA00022884"/>
    </source>
</evidence>
<dbReference type="Proteomes" id="UP000004016">
    <property type="component" value="Unassembled WGS sequence"/>
</dbReference>
<dbReference type="NCBIfam" id="NF007494">
    <property type="entry name" value="PRK10089.1-3"/>
    <property type="match status" value="1"/>
</dbReference>
<sequence>MKYNSMHFTVLKQEVFIMITLEHFDEVDMRVGTITAVSLNKRARKPAYKITVDLGDFGTKNSSAQLTNYEPEELVGKQVVCVCNFEPMRIGDVKSEVRLLGSDTDEGCILLTSLTPVKNGSKIF</sequence>
<dbReference type="PANTHER" id="PTHR11586:SF37">
    <property type="entry name" value="TRNA-BINDING DOMAIN-CONTAINING PROTEIN"/>
    <property type="match status" value="1"/>
</dbReference>
<gene>
    <name evidence="5" type="ORF">DORLON_02553</name>
</gene>
<dbReference type="EMBL" id="AAXB02000017">
    <property type="protein sequence ID" value="EDM62141.1"/>
    <property type="molecule type" value="Genomic_DNA"/>
</dbReference>